<dbReference type="AlphaFoldDB" id="A0A261TRS0"/>
<feature type="compositionally biased region" description="Basic and acidic residues" evidence="1">
    <location>
        <begin position="81"/>
        <end position="90"/>
    </location>
</feature>
<dbReference type="Proteomes" id="UP000216913">
    <property type="component" value="Unassembled WGS sequence"/>
</dbReference>
<evidence type="ECO:0000256" key="1">
    <source>
        <dbReference type="SAM" id="MobiDB-lite"/>
    </source>
</evidence>
<name>A0A261TRS0_9BORD</name>
<keyword evidence="3" id="KW-1185">Reference proteome</keyword>
<evidence type="ECO:0000313" key="3">
    <source>
        <dbReference type="Proteomes" id="UP000216913"/>
    </source>
</evidence>
<protein>
    <submittedName>
        <fullName evidence="2">Uncharacterized protein</fullName>
    </submittedName>
</protein>
<organism evidence="2 3">
    <name type="scientific">Bordetella genomosp. 5</name>
    <dbReference type="NCBI Taxonomy" id="1395608"/>
    <lineage>
        <taxon>Bacteria</taxon>
        <taxon>Pseudomonadati</taxon>
        <taxon>Pseudomonadota</taxon>
        <taxon>Betaproteobacteria</taxon>
        <taxon>Burkholderiales</taxon>
        <taxon>Alcaligenaceae</taxon>
        <taxon>Bordetella</taxon>
    </lineage>
</organism>
<reference evidence="2 3" key="1">
    <citation type="submission" date="2017-05" db="EMBL/GenBank/DDBJ databases">
        <title>Complete and WGS of Bordetella genogroups.</title>
        <authorList>
            <person name="Spilker T."/>
            <person name="LiPuma J."/>
        </authorList>
    </citation>
    <scope>NUCLEOTIDE SEQUENCE [LARGE SCALE GENOMIC DNA]</scope>
    <source>
        <strain evidence="2 3">AU10456</strain>
    </source>
</reference>
<evidence type="ECO:0000313" key="2">
    <source>
        <dbReference type="EMBL" id="OZI51967.1"/>
    </source>
</evidence>
<sequence length="104" mass="11382">MNDRQRNDAPTTEVSPERRRELLDQGNAQPQTPEPARRDQVDVANDVQEGLADANERAAPTSTEDENRATRPNGGTGSTDARTDTFKPADDTPSVLPSKRGPRE</sequence>
<accession>A0A261TRS0</accession>
<dbReference type="EMBL" id="NEVP01000006">
    <property type="protein sequence ID" value="OZI51967.1"/>
    <property type="molecule type" value="Genomic_DNA"/>
</dbReference>
<comment type="caution">
    <text evidence="2">The sequence shown here is derived from an EMBL/GenBank/DDBJ whole genome shotgun (WGS) entry which is preliminary data.</text>
</comment>
<feature type="region of interest" description="Disordered" evidence="1">
    <location>
        <begin position="1"/>
        <end position="104"/>
    </location>
</feature>
<proteinExistence type="predicted"/>
<dbReference type="RefSeq" id="WP_094799925.1">
    <property type="nucleotide sequence ID" value="NZ_NEVP01000006.1"/>
</dbReference>
<gene>
    <name evidence="2" type="ORF">CAL25_10695</name>
</gene>
<dbReference type="OrthoDB" id="8637286at2"/>